<dbReference type="SUPFAM" id="SSF68906">
    <property type="entry name" value="SAP domain"/>
    <property type="match status" value="2"/>
</dbReference>
<sequence length="329" mass="36523">MFDFGMYGMIPAMYSRKAKGSTKKRKPKKENWFERLTVDQMKDLLKASRQTVSGTKAELVARLMANENTSSYGAEARAGTISRVTLEWVGHQEGKTLDDIKAECRNKGLQVSGTKYDLVLRLLQATHGVGTPKRAAVEVSSTGAPIVDASGAPVPKKRKASTKTPDMDKLSERIKKKIFQDSSKWSNQKFKDHASDVFSACANIIQKEAFDKGFVERKDLTALDICEAVFEPIVSNESRLSGQGYASCSAYMCADLVKEVIRAVGSQMSLETIAVHREWINEVRGSLSAYGVDSFELDDELNMFEAPLLEQEDEDLSEEGNPCRQLEVQ</sequence>
<accession>A0AAE0F0F0</accession>
<comment type="similarity">
    <text evidence="2">Belongs to the SAP domain-containing ribonucleoprotein family.</text>
</comment>
<reference evidence="5 6" key="1">
    <citation type="journal article" date="2015" name="Genome Biol. Evol.">
        <title>Comparative Genomics of a Bacterivorous Green Alga Reveals Evolutionary Causalities and Consequences of Phago-Mixotrophic Mode of Nutrition.</title>
        <authorList>
            <person name="Burns J.A."/>
            <person name="Paasch A."/>
            <person name="Narechania A."/>
            <person name="Kim E."/>
        </authorList>
    </citation>
    <scope>NUCLEOTIDE SEQUENCE [LARGE SCALE GENOMIC DNA]</scope>
    <source>
        <strain evidence="5 6">PLY_AMNH</strain>
    </source>
</reference>
<dbReference type="Proteomes" id="UP001190700">
    <property type="component" value="Unassembled WGS sequence"/>
</dbReference>
<dbReference type="GO" id="GO:0016973">
    <property type="term" value="P:poly(A)+ mRNA export from nucleus"/>
    <property type="evidence" value="ECO:0007669"/>
    <property type="project" value="TreeGrafter"/>
</dbReference>
<organism evidence="5 6">
    <name type="scientific">Cymbomonas tetramitiformis</name>
    <dbReference type="NCBI Taxonomy" id="36881"/>
    <lineage>
        <taxon>Eukaryota</taxon>
        <taxon>Viridiplantae</taxon>
        <taxon>Chlorophyta</taxon>
        <taxon>Pyramimonadophyceae</taxon>
        <taxon>Pyramimonadales</taxon>
        <taxon>Pyramimonadaceae</taxon>
        <taxon>Cymbomonas</taxon>
    </lineage>
</organism>
<comment type="caution">
    <text evidence="5">The sequence shown here is derived from an EMBL/GenBank/DDBJ whole genome shotgun (WGS) entry which is preliminary data.</text>
</comment>
<evidence type="ECO:0000313" key="5">
    <source>
        <dbReference type="EMBL" id="KAK3246832.1"/>
    </source>
</evidence>
<dbReference type="PROSITE" id="PS50800">
    <property type="entry name" value="SAP"/>
    <property type="match status" value="1"/>
</dbReference>
<feature type="domain" description="SAP" evidence="4">
    <location>
        <begin position="92"/>
        <end position="126"/>
    </location>
</feature>
<evidence type="ECO:0000256" key="1">
    <source>
        <dbReference type="ARBA" id="ARBA00022553"/>
    </source>
</evidence>
<keyword evidence="1" id="KW-0597">Phosphoprotein</keyword>
<dbReference type="EMBL" id="LGRX02029437">
    <property type="protein sequence ID" value="KAK3246832.1"/>
    <property type="molecule type" value="Genomic_DNA"/>
</dbReference>
<dbReference type="InterPro" id="IPR052240">
    <property type="entry name" value="SAP_domain_ribonucleoprotein"/>
</dbReference>
<dbReference type="InterPro" id="IPR036361">
    <property type="entry name" value="SAP_dom_sf"/>
</dbReference>
<gene>
    <name evidence="5" type="ORF">CYMTET_43647</name>
</gene>
<feature type="region of interest" description="Disordered" evidence="3">
    <location>
        <begin position="148"/>
        <end position="167"/>
    </location>
</feature>
<proteinExistence type="inferred from homology"/>
<feature type="region of interest" description="Disordered" evidence="3">
    <location>
        <begin position="310"/>
        <end position="329"/>
    </location>
</feature>
<dbReference type="Pfam" id="PF02037">
    <property type="entry name" value="SAP"/>
    <property type="match status" value="2"/>
</dbReference>
<dbReference type="InterPro" id="IPR003034">
    <property type="entry name" value="SAP_dom"/>
</dbReference>
<dbReference type="AlphaFoldDB" id="A0AAE0F0F0"/>
<dbReference type="GO" id="GO:0005634">
    <property type="term" value="C:nucleus"/>
    <property type="evidence" value="ECO:0007669"/>
    <property type="project" value="TreeGrafter"/>
</dbReference>
<dbReference type="Gene3D" id="1.10.720.30">
    <property type="entry name" value="SAP domain"/>
    <property type="match status" value="2"/>
</dbReference>
<evidence type="ECO:0000313" key="6">
    <source>
        <dbReference type="Proteomes" id="UP001190700"/>
    </source>
</evidence>
<evidence type="ECO:0000256" key="3">
    <source>
        <dbReference type="SAM" id="MobiDB-lite"/>
    </source>
</evidence>
<protein>
    <recommendedName>
        <fullName evidence="4">SAP domain-containing protein</fullName>
    </recommendedName>
</protein>
<keyword evidence="6" id="KW-1185">Reference proteome</keyword>
<evidence type="ECO:0000259" key="4">
    <source>
        <dbReference type="PROSITE" id="PS50800"/>
    </source>
</evidence>
<dbReference type="PANTHER" id="PTHR46551:SF1">
    <property type="entry name" value="SAP DOMAIN-CONTAINING RIBONUCLEOPROTEIN"/>
    <property type="match status" value="1"/>
</dbReference>
<name>A0AAE0F0F0_9CHLO</name>
<dbReference type="SMART" id="SM00513">
    <property type="entry name" value="SAP"/>
    <property type="match status" value="2"/>
</dbReference>
<evidence type="ECO:0000256" key="2">
    <source>
        <dbReference type="ARBA" id="ARBA00046328"/>
    </source>
</evidence>
<dbReference type="PANTHER" id="PTHR46551">
    <property type="entry name" value="SAP DOMAIN-CONTAINING RIBONUCLEOPROTEIN"/>
    <property type="match status" value="1"/>
</dbReference>